<name>A0A1X2HZ43_9FUNG</name>
<dbReference type="GO" id="GO:0006357">
    <property type="term" value="P:regulation of transcription by RNA polymerase II"/>
    <property type="evidence" value="ECO:0007669"/>
    <property type="project" value="TreeGrafter"/>
</dbReference>
<dbReference type="InterPro" id="IPR052819">
    <property type="entry name" value="Chromatin_regulatory_protein"/>
</dbReference>
<keyword evidence="2 4" id="KW-0863">Zinc-finger</keyword>
<dbReference type="PANTHER" id="PTHR47636">
    <property type="entry name" value="TRANSCRIPTIONAL REGULATORY PROTEIN RCO1"/>
    <property type="match status" value="1"/>
</dbReference>
<dbReference type="EMBL" id="MCGE01000042">
    <property type="protein sequence ID" value="ORZ05776.1"/>
    <property type="molecule type" value="Genomic_DNA"/>
</dbReference>
<evidence type="ECO:0000256" key="2">
    <source>
        <dbReference type="ARBA" id="ARBA00022771"/>
    </source>
</evidence>
<feature type="compositionally biased region" description="Polar residues" evidence="5">
    <location>
        <begin position="9"/>
        <end position="27"/>
    </location>
</feature>
<dbReference type="InterPro" id="IPR011011">
    <property type="entry name" value="Znf_FYVE_PHD"/>
</dbReference>
<dbReference type="Pfam" id="PF00628">
    <property type="entry name" value="PHD"/>
    <property type="match status" value="2"/>
</dbReference>
<comment type="caution">
    <text evidence="7">The sequence shown here is derived from an EMBL/GenBank/DDBJ whole genome shotgun (WGS) entry which is preliminary data.</text>
</comment>
<keyword evidence="3" id="KW-0862">Zinc</keyword>
<gene>
    <name evidence="7" type="ORF">BCR42DRAFT_398044</name>
</gene>
<dbReference type="InterPro" id="IPR019787">
    <property type="entry name" value="Znf_PHD-finger"/>
</dbReference>
<protein>
    <recommendedName>
        <fullName evidence="6">PHD-type domain-containing protein</fullName>
    </recommendedName>
</protein>
<feature type="region of interest" description="Disordered" evidence="5">
    <location>
        <begin position="1"/>
        <end position="53"/>
    </location>
</feature>
<proteinExistence type="predicted"/>
<accession>A0A1X2HZ43</accession>
<dbReference type="InterPro" id="IPR013083">
    <property type="entry name" value="Znf_RING/FYVE/PHD"/>
</dbReference>
<dbReference type="SMART" id="SM00249">
    <property type="entry name" value="PHD"/>
    <property type="match status" value="2"/>
</dbReference>
<dbReference type="SUPFAM" id="SSF57903">
    <property type="entry name" value="FYVE/PHD zinc finger"/>
    <property type="match status" value="2"/>
</dbReference>
<dbReference type="AlphaFoldDB" id="A0A1X2HZ43"/>
<dbReference type="Gene3D" id="2.30.30.1150">
    <property type="match status" value="1"/>
</dbReference>
<evidence type="ECO:0000259" key="6">
    <source>
        <dbReference type="PROSITE" id="PS50016"/>
    </source>
</evidence>
<evidence type="ECO:0000313" key="7">
    <source>
        <dbReference type="EMBL" id="ORZ05776.1"/>
    </source>
</evidence>
<keyword evidence="8" id="KW-1185">Reference proteome</keyword>
<dbReference type="STRING" id="90262.A0A1X2HZ43"/>
<evidence type="ECO:0000313" key="8">
    <source>
        <dbReference type="Proteomes" id="UP000193560"/>
    </source>
</evidence>
<dbReference type="PROSITE" id="PS50016">
    <property type="entry name" value="ZF_PHD_2"/>
    <property type="match status" value="1"/>
</dbReference>
<dbReference type="GO" id="GO:0032221">
    <property type="term" value="C:Rpd3S complex"/>
    <property type="evidence" value="ECO:0007669"/>
    <property type="project" value="TreeGrafter"/>
</dbReference>
<evidence type="ECO:0000256" key="4">
    <source>
        <dbReference type="PROSITE-ProRule" id="PRU00146"/>
    </source>
</evidence>
<dbReference type="InterPro" id="IPR019786">
    <property type="entry name" value="Zinc_finger_PHD-type_CS"/>
</dbReference>
<dbReference type="Proteomes" id="UP000193560">
    <property type="component" value="Unassembled WGS sequence"/>
</dbReference>
<dbReference type="GO" id="GO:0008270">
    <property type="term" value="F:zinc ion binding"/>
    <property type="evidence" value="ECO:0007669"/>
    <property type="project" value="UniProtKB-KW"/>
</dbReference>
<dbReference type="OrthoDB" id="5876363at2759"/>
<organism evidence="7 8">
    <name type="scientific">Absidia repens</name>
    <dbReference type="NCBI Taxonomy" id="90262"/>
    <lineage>
        <taxon>Eukaryota</taxon>
        <taxon>Fungi</taxon>
        <taxon>Fungi incertae sedis</taxon>
        <taxon>Mucoromycota</taxon>
        <taxon>Mucoromycotina</taxon>
        <taxon>Mucoromycetes</taxon>
        <taxon>Mucorales</taxon>
        <taxon>Cunninghamellaceae</taxon>
        <taxon>Absidia</taxon>
    </lineage>
</organism>
<dbReference type="Gene3D" id="3.30.40.10">
    <property type="entry name" value="Zinc/RING finger domain, C3HC4 (zinc finger)"/>
    <property type="match status" value="1"/>
</dbReference>
<evidence type="ECO:0000256" key="1">
    <source>
        <dbReference type="ARBA" id="ARBA00022723"/>
    </source>
</evidence>
<dbReference type="PANTHER" id="PTHR47636:SF1">
    <property type="entry name" value="TRANSCRIPTIONAL REGULATORY PROTEIN RCO1"/>
    <property type="match status" value="1"/>
</dbReference>
<feature type="domain" description="PHD-type" evidence="6">
    <location>
        <begin position="63"/>
        <end position="114"/>
    </location>
</feature>
<dbReference type="InterPro" id="IPR001965">
    <property type="entry name" value="Znf_PHD"/>
</dbReference>
<evidence type="ECO:0000256" key="5">
    <source>
        <dbReference type="SAM" id="MobiDB-lite"/>
    </source>
</evidence>
<evidence type="ECO:0000256" key="3">
    <source>
        <dbReference type="ARBA" id="ARBA00022833"/>
    </source>
</evidence>
<keyword evidence="1" id="KW-0479">Metal-binding</keyword>
<dbReference type="PROSITE" id="PS01359">
    <property type="entry name" value="ZF_PHD_1"/>
    <property type="match status" value="1"/>
</dbReference>
<dbReference type="CDD" id="cd15534">
    <property type="entry name" value="PHD2_PHF12_Rco1"/>
    <property type="match status" value="1"/>
</dbReference>
<sequence length="390" mass="44557">MIEKKTRITRASSPRYTTLSRSSSPDIQNKKSKSSANETKTISKKPPKPKPNIVNEDLEEINHDLCDACHGPGRFLCCEGCPNVFHFGCVDPPMDTKEVDELEGEWFCNQCLHQRKGIKASSSSIHRTKNKRKGSLFELMAQNLESSNPVAFSLPENIRNYFDGVSTGPNGAYVDATTIKAIKYRNGRPEEQDYHRLKDKNGHFIFCYWCHRTALKKPMISCDFCPLYWHLDCLDPPLTIPPNIAKKWRCPCHAQHHIRYRTPKNSTATENDDPFMPQPPSISTSLLNDFSGCRKFETCTPAQQDRKTDLNENNNNQIFDNENPIQQQQQQQQQQNLPQNDPATFNLDDFDTFPFITKPFGNNFMSSSNRLLTKKDRKLKKSSCGNTSVS</sequence>
<reference evidence="7 8" key="1">
    <citation type="submission" date="2016-07" db="EMBL/GenBank/DDBJ databases">
        <title>Pervasive Adenine N6-methylation of Active Genes in Fungi.</title>
        <authorList>
            <consortium name="DOE Joint Genome Institute"/>
            <person name="Mondo S.J."/>
            <person name="Dannebaum R.O."/>
            <person name="Kuo R.C."/>
            <person name="Labutti K."/>
            <person name="Haridas S."/>
            <person name="Kuo A."/>
            <person name="Salamov A."/>
            <person name="Ahrendt S.R."/>
            <person name="Lipzen A."/>
            <person name="Sullivan W."/>
            <person name="Andreopoulos W.B."/>
            <person name="Clum A."/>
            <person name="Lindquist E."/>
            <person name="Daum C."/>
            <person name="Ramamoorthy G.K."/>
            <person name="Gryganskyi A."/>
            <person name="Culley D."/>
            <person name="Magnuson J.K."/>
            <person name="James T.Y."/>
            <person name="O'Malley M.A."/>
            <person name="Stajich J.E."/>
            <person name="Spatafora J.W."/>
            <person name="Visel A."/>
            <person name="Grigoriev I.V."/>
        </authorList>
    </citation>
    <scope>NUCLEOTIDE SEQUENCE [LARGE SCALE GENOMIC DNA]</scope>
    <source>
        <strain evidence="7 8">NRRL 1336</strain>
    </source>
</reference>